<dbReference type="AlphaFoldDB" id="A0AAD6Z506"/>
<reference evidence="2" key="1">
    <citation type="submission" date="2023-03" db="EMBL/GenBank/DDBJ databases">
        <title>Massive genome expansion in bonnet fungi (Mycena s.s.) driven by repeated elements and novel gene families across ecological guilds.</title>
        <authorList>
            <consortium name="Lawrence Berkeley National Laboratory"/>
            <person name="Harder C.B."/>
            <person name="Miyauchi S."/>
            <person name="Viragh M."/>
            <person name="Kuo A."/>
            <person name="Thoen E."/>
            <person name="Andreopoulos B."/>
            <person name="Lu D."/>
            <person name="Skrede I."/>
            <person name="Drula E."/>
            <person name="Henrissat B."/>
            <person name="Morin E."/>
            <person name="Kohler A."/>
            <person name="Barry K."/>
            <person name="LaButti K."/>
            <person name="Morin E."/>
            <person name="Salamov A."/>
            <person name="Lipzen A."/>
            <person name="Mereny Z."/>
            <person name="Hegedus B."/>
            <person name="Baldrian P."/>
            <person name="Stursova M."/>
            <person name="Weitz H."/>
            <person name="Taylor A."/>
            <person name="Grigoriev I.V."/>
            <person name="Nagy L.G."/>
            <person name="Martin F."/>
            <person name="Kauserud H."/>
        </authorList>
    </citation>
    <scope>NUCLEOTIDE SEQUENCE</scope>
    <source>
        <strain evidence="2">CBHHK002</strain>
    </source>
</reference>
<evidence type="ECO:0000256" key="1">
    <source>
        <dbReference type="SAM" id="MobiDB-lite"/>
    </source>
</evidence>
<name>A0AAD6Z506_9AGAR</name>
<proteinExistence type="predicted"/>
<accession>A0AAD6Z506</accession>
<evidence type="ECO:0000313" key="2">
    <source>
        <dbReference type="EMBL" id="KAJ7307945.1"/>
    </source>
</evidence>
<comment type="caution">
    <text evidence="2">The sequence shown here is derived from an EMBL/GenBank/DDBJ whole genome shotgun (WGS) entry which is preliminary data.</text>
</comment>
<protein>
    <submittedName>
        <fullName evidence="2">Uncharacterized protein</fullName>
    </submittedName>
</protein>
<dbReference type="EMBL" id="JARIHO010000086">
    <property type="protein sequence ID" value="KAJ7307945.1"/>
    <property type="molecule type" value="Genomic_DNA"/>
</dbReference>
<dbReference type="Proteomes" id="UP001218218">
    <property type="component" value="Unassembled WGS sequence"/>
</dbReference>
<keyword evidence="3" id="KW-1185">Reference proteome</keyword>
<organism evidence="2 3">
    <name type="scientific">Mycena albidolilacea</name>
    <dbReference type="NCBI Taxonomy" id="1033008"/>
    <lineage>
        <taxon>Eukaryota</taxon>
        <taxon>Fungi</taxon>
        <taxon>Dikarya</taxon>
        <taxon>Basidiomycota</taxon>
        <taxon>Agaricomycotina</taxon>
        <taxon>Agaricomycetes</taxon>
        <taxon>Agaricomycetidae</taxon>
        <taxon>Agaricales</taxon>
        <taxon>Marasmiineae</taxon>
        <taxon>Mycenaceae</taxon>
        <taxon>Mycena</taxon>
    </lineage>
</organism>
<feature type="region of interest" description="Disordered" evidence="1">
    <location>
        <begin position="1"/>
        <end position="20"/>
    </location>
</feature>
<sequence>MPCQSDDESWGRWGPGSQPANKSSTMAFFTSLINLYRILHFSQRTLVSPSLLPILPQRLTDSPLFTSAMMLILDKLINPPGTSNPTADLTLISTAIDIFKNQQQYWPSSGFFLTVLEQLVSTGYLGDHQDIFVPNLPPNVEDALARRQAEVAILGEMSSWPGPASSRAPRLPRASVDHPPPEVAIPPAFVGDEEILPRRIRPPRVI</sequence>
<evidence type="ECO:0000313" key="3">
    <source>
        <dbReference type="Proteomes" id="UP001218218"/>
    </source>
</evidence>
<gene>
    <name evidence="2" type="ORF">DFH08DRAFT_975331</name>
</gene>
<feature type="region of interest" description="Disordered" evidence="1">
    <location>
        <begin position="161"/>
        <end position="184"/>
    </location>
</feature>